<dbReference type="EMBL" id="GGEC01068342">
    <property type="protein sequence ID" value="MBX48826.1"/>
    <property type="molecule type" value="Transcribed_RNA"/>
</dbReference>
<dbReference type="AlphaFoldDB" id="A0A2P2P204"/>
<proteinExistence type="predicted"/>
<evidence type="ECO:0000313" key="1">
    <source>
        <dbReference type="EMBL" id="MBX48826.1"/>
    </source>
</evidence>
<organism evidence="1">
    <name type="scientific">Rhizophora mucronata</name>
    <name type="common">Asiatic mangrove</name>
    <dbReference type="NCBI Taxonomy" id="61149"/>
    <lineage>
        <taxon>Eukaryota</taxon>
        <taxon>Viridiplantae</taxon>
        <taxon>Streptophyta</taxon>
        <taxon>Embryophyta</taxon>
        <taxon>Tracheophyta</taxon>
        <taxon>Spermatophyta</taxon>
        <taxon>Magnoliopsida</taxon>
        <taxon>eudicotyledons</taxon>
        <taxon>Gunneridae</taxon>
        <taxon>Pentapetalae</taxon>
        <taxon>rosids</taxon>
        <taxon>fabids</taxon>
        <taxon>Malpighiales</taxon>
        <taxon>Rhizophoraceae</taxon>
        <taxon>Rhizophora</taxon>
    </lineage>
</organism>
<sequence length="28" mass="3131">MQSAQRGTRKQKQSMTTISLKLVLSPIV</sequence>
<name>A0A2P2P204_RHIMU</name>
<accession>A0A2P2P204</accession>
<protein>
    <submittedName>
        <fullName evidence="1">Uncharacterized protein</fullName>
    </submittedName>
</protein>
<reference evidence="1" key="1">
    <citation type="submission" date="2018-02" db="EMBL/GenBank/DDBJ databases">
        <title>Rhizophora mucronata_Transcriptome.</title>
        <authorList>
            <person name="Meera S.P."/>
            <person name="Sreeshan A."/>
            <person name="Augustine A."/>
        </authorList>
    </citation>
    <scope>NUCLEOTIDE SEQUENCE</scope>
    <source>
        <tissue evidence="1">Leaf</tissue>
    </source>
</reference>